<feature type="compositionally biased region" description="Polar residues" evidence="1">
    <location>
        <begin position="222"/>
        <end position="232"/>
    </location>
</feature>
<dbReference type="STRING" id="1095630.A0A2J6SV11"/>
<dbReference type="RefSeq" id="XP_024731515.1">
    <property type="nucleotide sequence ID" value="XM_024883732.1"/>
</dbReference>
<dbReference type="InterPro" id="IPR013087">
    <property type="entry name" value="Znf_C2H2_type"/>
</dbReference>
<reference evidence="3 4" key="1">
    <citation type="submission" date="2016-04" db="EMBL/GenBank/DDBJ databases">
        <title>A degradative enzymes factory behind the ericoid mycorrhizal symbiosis.</title>
        <authorList>
            <consortium name="DOE Joint Genome Institute"/>
            <person name="Martino E."/>
            <person name="Morin E."/>
            <person name="Grelet G."/>
            <person name="Kuo A."/>
            <person name="Kohler A."/>
            <person name="Daghino S."/>
            <person name="Barry K."/>
            <person name="Choi C."/>
            <person name="Cichocki N."/>
            <person name="Clum A."/>
            <person name="Copeland A."/>
            <person name="Hainaut M."/>
            <person name="Haridas S."/>
            <person name="Labutti K."/>
            <person name="Lindquist E."/>
            <person name="Lipzen A."/>
            <person name="Khouja H.-R."/>
            <person name="Murat C."/>
            <person name="Ohm R."/>
            <person name="Olson A."/>
            <person name="Spatafora J."/>
            <person name="Veneault-Fourrey C."/>
            <person name="Henrissat B."/>
            <person name="Grigoriev I."/>
            <person name="Martin F."/>
            <person name="Perotto S."/>
        </authorList>
    </citation>
    <scope>NUCLEOTIDE SEQUENCE [LARGE SCALE GENOMIC DNA]</scope>
    <source>
        <strain evidence="3 4">E</strain>
    </source>
</reference>
<protein>
    <recommendedName>
        <fullName evidence="2">C2H2-type domain-containing protein</fullName>
    </recommendedName>
</protein>
<dbReference type="PROSITE" id="PS00028">
    <property type="entry name" value="ZINC_FINGER_C2H2_1"/>
    <property type="match status" value="1"/>
</dbReference>
<accession>A0A2J6SV11</accession>
<feature type="compositionally biased region" description="Low complexity" evidence="1">
    <location>
        <begin position="179"/>
        <end position="194"/>
    </location>
</feature>
<feature type="domain" description="C2H2-type" evidence="2">
    <location>
        <begin position="293"/>
        <end position="316"/>
    </location>
</feature>
<gene>
    <name evidence="3" type="ORF">K444DRAFT_634325</name>
</gene>
<sequence length="473" mass="51416">MPPVSEEHHDAHNLPVRSPLKPTRGGIVPGGFGATSRTSSTLSSTSLGYHLPDTGFFKRSFDPTPRNGQSSLNGGWGTPGQQFDSRPQVQRPMLSGGLVPTRLWHPPIPMNASPSASGGFGLDGQGSSSYRDPGTPQHAKTHVQQANSSVSVVLNPVTPATFYGQNEVSGSGSRSLVQSRSGSDAPSPASSSALRRGRPPKTPSFVIEIPSLTPKKRGRPFASQQKTPSTDPNYKKRGRPFATAESAAKAAAKAAAAGSDSADGTTKKRGRPFKVRTQLDIPVPEPVFIPFICEWKGCPAELHNLETLVAHVFNVHNKKQTSGSRLCLWGKCGVKHGPSDETTKSQNHDEPNEFKTQAEWKDHIDQRHLIPFAWHMGDGPKGTSLSIKPDPGPAPWLMDKDGRQVTPSVQSQPIEEGRAKENNARRFIRKIDGIYWTYERIKSPEEYMKVQVPQTGNTSDGDDEDDARMDEYP</sequence>
<feature type="compositionally biased region" description="Low complexity" evidence="1">
    <location>
        <begin position="35"/>
        <end position="46"/>
    </location>
</feature>
<evidence type="ECO:0000256" key="1">
    <source>
        <dbReference type="SAM" id="MobiDB-lite"/>
    </source>
</evidence>
<feature type="compositionally biased region" description="Basic and acidic residues" evidence="1">
    <location>
        <begin position="1"/>
        <end position="12"/>
    </location>
</feature>
<feature type="compositionally biased region" description="Polar residues" evidence="1">
    <location>
        <begin position="163"/>
        <end position="178"/>
    </location>
</feature>
<keyword evidence="4" id="KW-1185">Reference proteome</keyword>
<feature type="region of interest" description="Disordered" evidence="1">
    <location>
        <begin position="1"/>
        <end position="46"/>
    </location>
</feature>
<dbReference type="InParanoid" id="A0A2J6SV11"/>
<feature type="compositionally biased region" description="Polar residues" evidence="1">
    <location>
        <begin position="66"/>
        <end position="88"/>
    </location>
</feature>
<evidence type="ECO:0000313" key="3">
    <source>
        <dbReference type="EMBL" id="PMD54611.1"/>
    </source>
</evidence>
<dbReference type="OrthoDB" id="5424797at2759"/>
<organism evidence="3 4">
    <name type="scientific">Hyaloscypha bicolor E</name>
    <dbReference type="NCBI Taxonomy" id="1095630"/>
    <lineage>
        <taxon>Eukaryota</taxon>
        <taxon>Fungi</taxon>
        <taxon>Dikarya</taxon>
        <taxon>Ascomycota</taxon>
        <taxon>Pezizomycotina</taxon>
        <taxon>Leotiomycetes</taxon>
        <taxon>Helotiales</taxon>
        <taxon>Hyaloscyphaceae</taxon>
        <taxon>Hyaloscypha</taxon>
        <taxon>Hyaloscypha bicolor</taxon>
    </lineage>
</organism>
<feature type="region of interest" description="Disordered" evidence="1">
    <location>
        <begin position="58"/>
        <end position="147"/>
    </location>
</feature>
<dbReference type="Proteomes" id="UP000235371">
    <property type="component" value="Unassembled WGS sequence"/>
</dbReference>
<proteinExistence type="predicted"/>
<feature type="region of interest" description="Disordered" evidence="1">
    <location>
        <begin position="447"/>
        <end position="473"/>
    </location>
</feature>
<dbReference type="AlphaFoldDB" id="A0A2J6SV11"/>
<dbReference type="GeneID" id="36591809"/>
<name>A0A2J6SV11_9HELO</name>
<feature type="compositionally biased region" description="Acidic residues" evidence="1">
    <location>
        <begin position="460"/>
        <end position="473"/>
    </location>
</feature>
<feature type="region of interest" description="Disordered" evidence="1">
    <location>
        <begin position="162"/>
        <end position="247"/>
    </location>
</feature>
<evidence type="ECO:0000313" key="4">
    <source>
        <dbReference type="Proteomes" id="UP000235371"/>
    </source>
</evidence>
<evidence type="ECO:0000259" key="2">
    <source>
        <dbReference type="PROSITE" id="PS00028"/>
    </source>
</evidence>
<dbReference type="EMBL" id="KZ613859">
    <property type="protein sequence ID" value="PMD54611.1"/>
    <property type="molecule type" value="Genomic_DNA"/>
</dbReference>